<dbReference type="PRINTS" id="PR01434">
    <property type="entry name" value="NADHDHGNASE5"/>
</dbReference>
<keyword evidence="8" id="KW-0830">Ubiquinone</keyword>
<dbReference type="AlphaFoldDB" id="A0A2H1K5R5"/>
<dbReference type="GO" id="GO:0016020">
    <property type="term" value="C:membrane"/>
    <property type="evidence" value="ECO:0007669"/>
    <property type="project" value="UniProtKB-SubCell"/>
</dbReference>
<feature type="transmembrane region" description="Helical" evidence="6">
    <location>
        <begin position="262"/>
        <end position="280"/>
    </location>
</feature>
<evidence type="ECO:0000313" key="9">
    <source>
        <dbReference type="Proteomes" id="UP000234342"/>
    </source>
</evidence>
<feature type="transmembrane region" description="Helical" evidence="6">
    <location>
        <begin position="197"/>
        <end position="219"/>
    </location>
</feature>
<dbReference type="PANTHER" id="PTHR42829">
    <property type="entry name" value="NADH-UBIQUINONE OXIDOREDUCTASE CHAIN 5"/>
    <property type="match status" value="1"/>
</dbReference>
<feature type="transmembrane region" description="Helical" evidence="6">
    <location>
        <begin position="315"/>
        <end position="333"/>
    </location>
</feature>
<accession>A0A2H1K5R5</accession>
<evidence type="ECO:0000256" key="3">
    <source>
        <dbReference type="ARBA" id="ARBA00022989"/>
    </source>
</evidence>
<feature type="transmembrane region" description="Helical" evidence="6">
    <location>
        <begin position="31"/>
        <end position="52"/>
    </location>
</feature>
<feature type="transmembrane region" description="Helical" evidence="6">
    <location>
        <begin position="353"/>
        <end position="375"/>
    </location>
</feature>
<feature type="domain" description="NADH:quinone oxidoreductase/Mrp antiporter transmembrane" evidence="7">
    <location>
        <begin position="120"/>
        <end position="393"/>
    </location>
</feature>
<comment type="subcellular location">
    <subcellularLocation>
        <location evidence="1">Endomembrane system</location>
        <topology evidence="1">Multi-pass membrane protein</topology>
    </subcellularLocation>
    <subcellularLocation>
        <location evidence="5">Membrane</location>
        <topology evidence="5">Multi-pass membrane protein</topology>
    </subcellularLocation>
</comment>
<feature type="transmembrane region" description="Helical" evidence="6">
    <location>
        <begin position="614"/>
        <end position="632"/>
    </location>
</feature>
<feature type="transmembrane region" description="Helical" evidence="6">
    <location>
        <begin position="72"/>
        <end position="91"/>
    </location>
</feature>
<proteinExistence type="predicted"/>
<evidence type="ECO:0000256" key="6">
    <source>
        <dbReference type="SAM" id="Phobius"/>
    </source>
</evidence>
<evidence type="ECO:0000313" key="8">
    <source>
        <dbReference type="EMBL" id="SMX95063.1"/>
    </source>
</evidence>
<feature type="transmembrane region" description="Helical" evidence="6">
    <location>
        <begin position="127"/>
        <end position="145"/>
    </location>
</feature>
<feature type="transmembrane region" description="Helical" evidence="6">
    <location>
        <begin position="472"/>
        <end position="492"/>
    </location>
</feature>
<dbReference type="GO" id="GO:0042773">
    <property type="term" value="P:ATP synthesis coupled electron transport"/>
    <property type="evidence" value="ECO:0007669"/>
    <property type="project" value="InterPro"/>
</dbReference>
<keyword evidence="2 5" id="KW-0812">Transmembrane</keyword>
<feature type="transmembrane region" description="Helical" evidence="6">
    <location>
        <begin position="166"/>
        <end position="185"/>
    </location>
</feature>
<dbReference type="Proteomes" id="UP000234342">
    <property type="component" value="Unassembled WGS sequence"/>
</dbReference>
<organism evidence="8 9">
    <name type="scientific">Brevibacterium antiquum</name>
    <dbReference type="NCBI Taxonomy" id="234835"/>
    <lineage>
        <taxon>Bacteria</taxon>
        <taxon>Bacillati</taxon>
        <taxon>Actinomycetota</taxon>
        <taxon>Actinomycetes</taxon>
        <taxon>Micrococcales</taxon>
        <taxon>Brevibacteriaceae</taxon>
        <taxon>Brevibacterium</taxon>
    </lineage>
</organism>
<dbReference type="Gene3D" id="1.20.5.2700">
    <property type="match status" value="1"/>
</dbReference>
<dbReference type="InterPro" id="IPR003945">
    <property type="entry name" value="NU5C-like"/>
</dbReference>
<feature type="transmembrane region" description="Helical" evidence="6">
    <location>
        <begin position="390"/>
        <end position="411"/>
    </location>
</feature>
<keyword evidence="4 6" id="KW-0472">Membrane</keyword>
<dbReference type="PANTHER" id="PTHR42829:SF2">
    <property type="entry name" value="NADH-UBIQUINONE OXIDOREDUCTASE CHAIN 5"/>
    <property type="match status" value="1"/>
</dbReference>
<evidence type="ECO:0000259" key="7">
    <source>
        <dbReference type="Pfam" id="PF00361"/>
    </source>
</evidence>
<sequence length="636" mass="64784">MTGAQTALVAMVVLPAVVGAVLAMTRAERSAVPIGIITAGLATALAFFTAATRPAASYSFLADASFGMHVDALAALIVPMIATVTFLVLVFSAGNIRESRSRFSGLMLLFSASALLTATASSLPALLFAWELMGATSYALIGFWWRDSDRVSAGLTAFITTRTADLGLYVAAGAALAGGAGMGLSDLSSADAPWLHVIAAGILVAALGKAAQLPFSFWLSGAMKGPSPVSALLHSAAMVAMGGYLLLRIQPLLASTGWAGPVAAWVGVGTAVVMGIVALAQRDFKQLLAASTVAQLGFVVLAAGVGAVSGGAAHLVAHASVKALLFLVAGAWLSALGTEELEKLRGAARRWRIVGVAATIGALALAGAAPLSLWATKDSVLTAALATSPWLYAGGLIAGALSAAYAGKFLWTMWRRGPATEARAHGTGNITALEQAPLVVLAVGAATLGVLALPPLIAVLTDAMGGGAEGSIVELTVSAVVAAVVLVLTIWLRAPEPRWARDWLGLEATAHAVIVGPSLVLARALARFDDRVVDRSVTALAGTVRLLALAAARADDYGVDRGVTALAGTVRLLARAAARADDYGVDRGITAIAGRIGRLGQLARAPQTGAIQHYFLQTIAVLVIGAVIWFLSTMMG</sequence>
<protein>
    <submittedName>
        <fullName evidence="8">NADH:ubiquinone oxidoreductase subunit 5 (Chain L)/Multisubunit Na+/H+ antiporter, MnhA subunit</fullName>
    </submittedName>
</protein>
<evidence type="ECO:0000256" key="4">
    <source>
        <dbReference type="ARBA" id="ARBA00023136"/>
    </source>
</evidence>
<feature type="transmembrane region" description="Helical" evidence="6">
    <location>
        <begin position="231"/>
        <end position="250"/>
    </location>
</feature>
<evidence type="ECO:0000256" key="1">
    <source>
        <dbReference type="ARBA" id="ARBA00004127"/>
    </source>
</evidence>
<dbReference type="GO" id="GO:0008137">
    <property type="term" value="F:NADH dehydrogenase (ubiquinone) activity"/>
    <property type="evidence" value="ECO:0007669"/>
    <property type="project" value="InterPro"/>
</dbReference>
<dbReference type="GO" id="GO:0012505">
    <property type="term" value="C:endomembrane system"/>
    <property type="evidence" value="ECO:0007669"/>
    <property type="project" value="UniProtKB-SubCell"/>
</dbReference>
<dbReference type="GO" id="GO:0003954">
    <property type="term" value="F:NADH dehydrogenase activity"/>
    <property type="evidence" value="ECO:0007669"/>
    <property type="project" value="TreeGrafter"/>
</dbReference>
<dbReference type="Pfam" id="PF00361">
    <property type="entry name" value="Proton_antipo_M"/>
    <property type="match status" value="1"/>
</dbReference>
<keyword evidence="9" id="KW-1185">Reference proteome</keyword>
<evidence type="ECO:0000256" key="5">
    <source>
        <dbReference type="RuleBase" id="RU000320"/>
    </source>
</evidence>
<keyword evidence="3 6" id="KW-1133">Transmembrane helix</keyword>
<gene>
    <name evidence="8" type="ORF">BANT10_02711</name>
</gene>
<feature type="transmembrane region" description="Helical" evidence="6">
    <location>
        <begin position="287"/>
        <end position="309"/>
    </location>
</feature>
<feature type="transmembrane region" description="Helical" evidence="6">
    <location>
        <begin position="6"/>
        <end position="24"/>
    </location>
</feature>
<name>A0A2H1K5R5_9MICO</name>
<feature type="transmembrane region" description="Helical" evidence="6">
    <location>
        <begin position="103"/>
        <end position="121"/>
    </location>
</feature>
<feature type="transmembrane region" description="Helical" evidence="6">
    <location>
        <begin position="438"/>
        <end position="460"/>
    </location>
</feature>
<dbReference type="InterPro" id="IPR001750">
    <property type="entry name" value="ND/Mrp_TM"/>
</dbReference>
<dbReference type="GO" id="GO:0015990">
    <property type="term" value="P:electron transport coupled proton transport"/>
    <property type="evidence" value="ECO:0007669"/>
    <property type="project" value="TreeGrafter"/>
</dbReference>
<reference evidence="9" key="1">
    <citation type="submission" date="2017-03" db="EMBL/GenBank/DDBJ databases">
        <authorList>
            <person name="Monnet C."/>
        </authorList>
    </citation>
    <scope>NUCLEOTIDE SEQUENCE [LARGE SCALE GENOMIC DNA]</scope>
    <source>
        <strain evidence="9">P10</strain>
    </source>
</reference>
<dbReference type="RefSeq" id="WP_101621192.1">
    <property type="nucleotide sequence ID" value="NZ_FXZE01000014.1"/>
</dbReference>
<evidence type="ECO:0000256" key="2">
    <source>
        <dbReference type="ARBA" id="ARBA00022692"/>
    </source>
</evidence>
<dbReference type="EMBL" id="FXZE01000014">
    <property type="protein sequence ID" value="SMX95063.1"/>
    <property type="molecule type" value="Genomic_DNA"/>
</dbReference>